<keyword evidence="1" id="KW-0812">Transmembrane</keyword>
<dbReference type="OMA" id="YYEYIRQ"/>
<evidence type="ECO:0000256" key="1">
    <source>
        <dbReference type="SAM" id="Phobius"/>
    </source>
</evidence>
<feature type="transmembrane region" description="Helical" evidence="1">
    <location>
        <begin position="93"/>
        <end position="111"/>
    </location>
</feature>
<organism evidence="2">
    <name type="scientific">Eucalyptus grandis</name>
    <name type="common">Flooded gum</name>
    <dbReference type="NCBI Taxonomy" id="71139"/>
    <lineage>
        <taxon>Eukaryota</taxon>
        <taxon>Viridiplantae</taxon>
        <taxon>Streptophyta</taxon>
        <taxon>Embryophyta</taxon>
        <taxon>Tracheophyta</taxon>
        <taxon>Spermatophyta</taxon>
        <taxon>Magnoliopsida</taxon>
        <taxon>eudicotyledons</taxon>
        <taxon>Gunneridae</taxon>
        <taxon>Pentapetalae</taxon>
        <taxon>rosids</taxon>
        <taxon>malvids</taxon>
        <taxon>Myrtales</taxon>
        <taxon>Myrtaceae</taxon>
        <taxon>Myrtoideae</taxon>
        <taxon>Eucalypteae</taxon>
        <taxon>Eucalyptus</taxon>
    </lineage>
</organism>
<feature type="transmembrane region" description="Helical" evidence="1">
    <location>
        <begin position="21"/>
        <end position="38"/>
    </location>
</feature>
<dbReference type="KEGG" id="egr:104433794"/>
<dbReference type="OrthoDB" id="683410at2759"/>
<sequence>MARYYYNRYSILEHLSFPLHLCFFVLVLFLVLGFSWYINYEYMFEDLVTQMKLFLMLCPIVLLLVVHFLSAADRRRVPLIVSLPEKESLHRAGGSPWGVALLLVFLLYLISHQSTFHVRWFPLVTRRS</sequence>
<dbReference type="STRING" id="71139.A0A059D9K9"/>
<feature type="transmembrane region" description="Helical" evidence="1">
    <location>
        <begin position="53"/>
        <end position="72"/>
    </location>
</feature>
<reference evidence="2" key="1">
    <citation type="submission" date="2013-07" db="EMBL/GenBank/DDBJ databases">
        <title>The genome of Eucalyptus grandis.</title>
        <authorList>
            <person name="Schmutz J."/>
            <person name="Hayes R."/>
            <person name="Myburg A."/>
            <person name="Tuskan G."/>
            <person name="Grattapaglia D."/>
            <person name="Rokhsar D.S."/>
        </authorList>
    </citation>
    <scope>NUCLEOTIDE SEQUENCE</scope>
    <source>
        <tissue evidence="2">Leaf extractions</tissue>
    </source>
</reference>
<dbReference type="AlphaFoldDB" id="A0A059D9K9"/>
<accession>A0A059D9K9</accession>
<keyword evidence="1" id="KW-0472">Membrane</keyword>
<dbReference type="Gramene" id="KCW87096">
    <property type="protein sequence ID" value="KCW87096"/>
    <property type="gene ID" value="EUGRSUZ_B03628"/>
</dbReference>
<dbReference type="PANTHER" id="PTHR33306:SF24">
    <property type="entry name" value="TRANSMEMBRANE PROTEIN"/>
    <property type="match status" value="1"/>
</dbReference>
<dbReference type="PANTHER" id="PTHR33306">
    <property type="entry name" value="EXPRESSED PROTEIN-RELATED-RELATED"/>
    <property type="match status" value="1"/>
</dbReference>
<keyword evidence="1" id="KW-1133">Transmembrane helix</keyword>
<evidence type="ECO:0000313" key="2">
    <source>
        <dbReference type="EMBL" id="KCW87096.1"/>
    </source>
</evidence>
<name>A0A059D9K9_EUCGR</name>
<proteinExistence type="predicted"/>
<dbReference type="InParanoid" id="A0A059D9K9"/>
<dbReference type="FunCoup" id="A0A059D9K9">
    <property type="interactions" value="7"/>
</dbReference>
<dbReference type="EMBL" id="KK198754">
    <property type="protein sequence ID" value="KCW87096.1"/>
    <property type="molecule type" value="Genomic_DNA"/>
</dbReference>
<dbReference type="eggNOG" id="ENOG502S1II">
    <property type="taxonomic scope" value="Eukaryota"/>
</dbReference>
<gene>
    <name evidence="2" type="ORF">EUGRSUZ_B03628</name>
</gene>
<protein>
    <submittedName>
        <fullName evidence="2">Uncharacterized protein</fullName>
    </submittedName>
</protein>